<dbReference type="SUPFAM" id="SSF47384">
    <property type="entry name" value="Homodimeric domain of signal transducing histidine kinase"/>
    <property type="match status" value="1"/>
</dbReference>
<sequence length="402" mass="44851">MIAPLPPNEAERLAKLRSYNILDSLTEEEYDDLTYVASAVCGAPVSMISFIDQERQWYKSTRGIDPNLRQTPREIAFCAHTILDPTQPTVVEDMRKDPRFADNPFVAEDPHAVFYAGVPIVSDDGFALGTICVIDLQPRTLSEEQVEVLRKLSRQAWKLIELRQTAQQSKELLKQRVTAYRELTDFSYIIAHDLKAPLRNIMQACTLLEEDLGDKLGEDEKKLLEIITSRAYDARNLVNGVLRYSRATRGLLDSVGEVDLPELVAHAGEQVGLSEGVTLCYVGEVEKIRTSRIALLQILQNLIGNAVKFRRPEAPCAVTVDCRRTDLAYHFTVADQGVGIPEKLLKSVFDLFYTTGNTREGEHHGVGLTIVQRLVSELGGEVKVSSVVGEGTTFSFTLRDAE</sequence>
<dbReference type="PANTHER" id="PTHR43102:SF2">
    <property type="entry name" value="GAF DOMAIN-CONTAINING PROTEIN"/>
    <property type="match status" value="1"/>
</dbReference>
<dbReference type="PANTHER" id="PTHR43102">
    <property type="entry name" value="SLR1143 PROTEIN"/>
    <property type="match status" value="1"/>
</dbReference>
<dbReference type="InterPro" id="IPR036890">
    <property type="entry name" value="HATPase_C_sf"/>
</dbReference>
<dbReference type="CDD" id="cd00082">
    <property type="entry name" value="HisKA"/>
    <property type="match status" value="1"/>
</dbReference>
<accession>A0A923PPF3</accession>
<keyword evidence="6" id="KW-1185">Reference proteome</keyword>
<dbReference type="InterPro" id="IPR036097">
    <property type="entry name" value="HisK_dim/P_sf"/>
</dbReference>
<comment type="catalytic activity">
    <reaction evidence="1">
        <text>ATP + protein L-histidine = ADP + protein N-phospho-L-histidine.</text>
        <dbReference type="EC" id="2.7.13.3"/>
    </reaction>
</comment>
<keyword evidence="5" id="KW-0808">Transferase</keyword>
<dbReference type="AlphaFoldDB" id="A0A923PPF3"/>
<evidence type="ECO:0000256" key="1">
    <source>
        <dbReference type="ARBA" id="ARBA00000085"/>
    </source>
</evidence>
<dbReference type="InterPro" id="IPR005467">
    <property type="entry name" value="His_kinase_dom"/>
</dbReference>
<evidence type="ECO:0000313" key="6">
    <source>
        <dbReference type="Proteomes" id="UP000650081"/>
    </source>
</evidence>
<reference evidence="5" key="1">
    <citation type="submission" date="2020-08" db="EMBL/GenBank/DDBJ databases">
        <title>Lewinella bacteria from marine environments.</title>
        <authorList>
            <person name="Zhong Y."/>
        </authorList>
    </citation>
    <scope>NUCLEOTIDE SEQUENCE</scope>
    <source>
        <strain evidence="5">KCTC 42187</strain>
    </source>
</reference>
<keyword evidence="3" id="KW-0597">Phosphoprotein</keyword>
<protein>
    <recommendedName>
        <fullName evidence="2">histidine kinase</fullName>
        <ecNumber evidence="2">2.7.13.3</ecNumber>
    </recommendedName>
</protein>
<dbReference type="Gene3D" id="3.30.450.40">
    <property type="match status" value="1"/>
</dbReference>
<dbReference type="Pfam" id="PF01590">
    <property type="entry name" value="GAF"/>
    <property type="match status" value="1"/>
</dbReference>
<dbReference type="InterPro" id="IPR003018">
    <property type="entry name" value="GAF"/>
</dbReference>
<dbReference type="Gene3D" id="1.10.287.130">
    <property type="match status" value="1"/>
</dbReference>
<dbReference type="SMART" id="SM00065">
    <property type="entry name" value="GAF"/>
    <property type="match status" value="1"/>
</dbReference>
<proteinExistence type="predicted"/>
<dbReference type="GO" id="GO:0000155">
    <property type="term" value="F:phosphorelay sensor kinase activity"/>
    <property type="evidence" value="ECO:0007669"/>
    <property type="project" value="InterPro"/>
</dbReference>
<dbReference type="SMART" id="SM00388">
    <property type="entry name" value="HisKA"/>
    <property type="match status" value="1"/>
</dbReference>
<dbReference type="Proteomes" id="UP000650081">
    <property type="component" value="Unassembled WGS sequence"/>
</dbReference>
<name>A0A923PPF3_9BACT</name>
<dbReference type="SUPFAM" id="SSF55874">
    <property type="entry name" value="ATPase domain of HSP90 chaperone/DNA topoisomerase II/histidine kinase"/>
    <property type="match status" value="1"/>
</dbReference>
<dbReference type="Gene3D" id="3.30.565.10">
    <property type="entry name" value="Histidine kinase-like ATPase, C-terminal domain"/>
    <property type="match status" value="1"/>
</dbReference>
<dbReference type="SUPFAM" id="SSF55781">
    <property type="entry name" value="GAF domain-like"/>
    <property type="match status" value="1"/>
</dbReference>
<dbReference type="InterPro" id="IPR003594">
    <property type="entry name" value="HATPase_dom"/>
</dbReference>
<dbReference type="Pfam" id="PF00512">
    <property type="entry name" value="HisKA"/>
    <property type="match status" value="1"/>
</dbReference>
<dbReference type="EMBL" id="JACSIT010000095">
    <property type="protein sequence ID" value="MBC6994282.1"/>
    <property type="molecule type" value="Genomic_DNA"/>
</dbReference>
<comment type="caution">
    <text evidence="5">The sequence shown here is derived from an EMBL/GenBank/DDBJ whole genome shotgun (WGS) entry which is preliminary data.</text>
</comment>
<dbReference type="EC" id="2.7.13.3" evidence="2"/>
<dbReference type="RefSeq" id="WP_187466365.1">
    <property type="nucleotide sequence ID" value="NZ_JACSIT010000095.1"/>
</dbReference>
<dbReference type="InterPro" id="IPR004358">
    <property type="entry name" value="Sig_transdc_His_kin-like_C"/>
</dbReference>
<evidence type="ECO:0000259" key="4">
    <source>
        <dbReference type="PROSITE" id="PS50109"/>
    </source>
</evidence>
<evidence type="ECO:0000313" key="5">
    <source>
        <dbReference type="EMBL" id="MBC6994282.1"/>
    </source>
</evidence>
<feature type="domain" description="Histidine kinase" evidence="4">
    <location>
        <begin position="189"/>
        <end position="402"/>
    </location>
</feature>
<dbReference type="InterPro" id="IPR029016">
    <property type="entry name" value="GAF-like_dom_sf"/>
</dbReference>
<dbReference type="PRINTS" id="PR00344">
    <property type="entry name" value="BCTRLSENSOR"/>
</dbReference>
<dbReference type="PROSITE" id="PS50109">
    <property type="entry name" value="HIS_KIN"/>
    <property type="match status" value="1"/>
</dbReference>
<dbReference type="InterPro" id="IPR003661">
    <property type="entry name" value="HisK_dim/P_dom"/>
</dbReference>
<dbReference type="Pfam" id="PF02518">
    <property type="entry name" value="HATPase_c"/>
    <property type="match status" value="1"/>
</dbReference>
<evidence type="ECO:0000256" key="3">
    <source>
        <dbReference type="ARBA" id="ARBA00022553"/>
    </source>
</evidence>
<dbReference type="SMART" id="SM00387">
    <property type="entry name" value="HATPase_c"/>
    <property type="match status" value="1"/>
</dbReference>
<gene>
    <name evidence="5" type="ORF">H9S92_08920</name>
</gene>
<evidence type="ECO:0000256" key="2">
    <source>
        <dbReference type="ARBA" id="ARBA00012438"/>
    </source>
</evidence>
<organism evidence="5 6">
    <name type="scientific">Neolewinella lacunae</name>
    <dbReference type="NCBI Taxonomy" id="1517758"/>
    <lineage>
        <taxon>Bacteria</taxon>
        <taxon>Pseudomonadati</taxon>
        <taxon>Bacteroidota</taxon>
        <taxon>Saprospiria</taxon>
        <taxon>Saprospirales</taxon>
        <taxon>Lewinellaceae</taxon>
        <taxon>Neolewinella</taxon>
    </lineage>
</organism>
<keyword evidence="5" id="KW-0418">Kinase</keyword>